<accession>A0A9J5YB47</accession>
<dbReference type="EMBL" id="JACXVP010000007">
    <property type="protein sequence ID" value="KAG5596784.1"/>
    <property type="molecule type" value="Genomic_DNA"/>
</dbReference>
<sequence>MKWRLTSSVFYDVNVMARLKGVVLYSDGSGVGDAWRMCKHIKRNKNKNKDIRNKVVVAPVEDKMQKVELGWFWHVKRRCVDSLVRRFERLVIAGLRKGRYMPKKIRVSKR</sequence>
<evidence type="ECO:0000313" key="1">
    <source>
        <dbReference type="EMBL" id="KAG5596784.1"/>
    </source>
</evidence>
<reference evidence="1 2" key="1">
    <citation type="submission" date="2020-09" db="EMBL/GenBank/DDBJ databases">
        <title>De no assembly of potato wild relative species, Solanum commersonii.</title>
        <authorList>
            <person name="Cho K."/>
        </authorList>
    </citation>
    <scope>NUCLEOTIDE SEQUENCE [LARGE SCALE GENOMIC DNA]</scope>
    <source>
        <strain evidence="1">LZ3.2</strain>
        <tissue evidence="1">Leaf</tissue>
    </source>
</reference>
<gene>
    <name evidence="1" type="ORF">H5410_038016</name>
</gene>
<keyword evidence="2" id="KW-1185">Reference proteome</keyword>
<dbReference type="PANTHER" id="PTHR46238:SF8">
    <property type="entry name" value="ENDONUCLEASE_EXONUCLEASE_PHOSPHATASE DOMAIN-CONTAINING PROTEIN"/>
    <property type="match status" value="1"/>
</dbReference>
<name>A0A9J5YB47_SOLCO</name>
<organism evidence="1 2">
    <name type="scientific">Solanum commersonii</name>
    <name type="common">Commerson's wild potato</name>
    <name type="synonym">Commerson's nightshade</name>
    <dbReference type="NCBI Taxonomy" id="4109"/>
    <lineage>
        <taxon>Eukaryota</taxon>
        <taxon>Viridiplantae</taxon>
        <taxon>Streptophyta</taxon>
        <taxon>Embryophyta</taxon>
        <taxon>Tracheophyta</taxon>
        <taxon>Spermatophyta</taxon>
        <taxon>Magnoliopsida</taxon>
        <taxon>eudicotyledons</taxon>
        <taxon>Gunneridae</taxon>
        <taxon>Pentapetalae</taxon>
        <taxon>asterids</taxon>
        <taxon>lamiids</taxon>
        <taxon>Solanales</taxon>
        <taxon>Solanaceae</taxon>
        <taxon>Solanoideae</taxon>
        <taxon>Solaneae</taxon>
        <taxon>Solanum</taxon>
    </lineage>
</organism>
<comment type="caution">
    <text evidence="1">The sequence shown here is derived from an EMBL/GenBank/DDBJ whole genome shotgun (WGS) entry which is preliminary data.</text>
</comment>
<dbReference type="PANTHER" id="PTHR46238">
    <property type="entry name" value="REVERSE TRANSCRIPTASE DOMAIN-CONTAINING PROTEIN"/>
    <property type="match status" value="1"/>
</dbReference>
<dbReference type="Proteomes" id="UP000824120">
    <property type="component" value="Chromosome 7"/>
</dbReference>
<evidence type="ECO:0000313" key="2">
    <source>
        <dbReference type="Proteomes" id="UP000824120"/>
    </source>
</evidence>
<proteinExistence type="predicted"/>
<protein>
    <submittedName>
        <fullName evidence="1">Uncharacterized protein</fullName>
    </submittedName>
</protein>
<dbReference type="AlphaFoldDB" id="A0A9J5YB47"/>